<dbReference type="Proteomes" id="UP001215280">
    <property type="component" value="Unassembled WGS sequence"/>
</dbReference>
<dbReference type="GO" id="GO:0005524">
    <property type="term" value="F:ATP binding"/>
    <property type="evidence" value="ECO:0007669"/>
    <property type="project" value="UniProtKB-KW"/>
</dbReference>
<dbReference type="GO" id="GO:0016787">
    <property type="term" value="F:hydrolase activity"/>
    <property type="evidence" value="ECO:0007669"/>
    <property type="project" value="UniProtKB-KW"/>
</dbReference>
<dbReference type="Pfam" id="PF00176">
    <property type="entry name" value="SNF2-rel_dom"/>
    <property type="match status" value="1"/>
</dbReference>
<dbReference type="GO" id="GO:0008094">
    <property type="term" value="F:ATP-dependent activity, acting on DNA"/>
    <property type="evidence" value="ECO:0007669"/>
    <property type="project" value="TreeGrafter"/>
</dbReference>
<dbReference type="SUPFAM" id="SSF52540">
    <property type="entry name" value="P-loop containing nucleoside triphosphate hydrolases"/>
    <property type="match status" value="2"/>
</dbReference>
<gene>
    <name evidence="6" type="ORF">DFH07DRAFT_148047</name>
</gene>
<feature type="region of interest" description="Disordered" evidence="4">
    <location>
        <begin position="377"/>
        <end position="401"/>
    </location>
</feature>
<keyword evidence="3" id="KW-0067">ATP-binding</keyword>
<keyword evidence="2" id="KW-0378">Hydrolase</keyword>
<evidence type="ECO:0000256" key="3">
    <source>
        <dbReference type="ARBA" id="ARBA00022840"/>
    </source>
</evidence>
<keyword evidence="7" id="KW-1185">Reference proteome</keyword>
<organism evidence="6 7">
    <name type="scientific">Mycena maculata</name>
    <dbReference type="NCBI Taxonomy" id="230809"/>
    <lineage>
        <taxon>Eukaryota</taxon>
        <taxon>Fungi</taxon>
        <taxon>Dikarya</taxon>
        <taxon>Basidiomycota</taxon>
        <taxon>Agaricomycotina</taxon>
        <taxon>Agaricomycetes</taxon>
        <taxon>Agaricomycetidae</taxon>
        <taxon>Agaricales</taxon>
        <taxon>Marasmiineae</taxon>
        <taxon>Mycenaceae</taxon>
        <taxon>Mycena</taxon>
    </lineage>
</organism>
<keyword evidence="1" id="KW-0547">Nucleotide-binding</keyword>
<reference evidence="6" key="1">
    <citation type="submission" date="2023-03" db="EMBL/GenBank/DDBJ databases">
        <title>Massive genome expansion in bonnet fungi (Mycena s.s.) driven by repeated elements and novel gene families across ecological guilds.</title>
        <authorList>
            <consortium name="Lawrence Berkeley National Laboratory"/>
            <person name="Harder C.B."/>
            <person name="Miyauchi S."/>
            <person name="Viragh M."/>
            <person name="Kuo A."/>
            <person name="Thoen E."/>
            <person name="Andreopoulos B."/>
            <person name="Lu D."/>
            <person name="Skrede I."/>
            <person name="Drula E."/>
            <person name="Henrissat B."/>
            <person name="Morin E."/>
            <person name="Kohler A."/>
            <person name="Barry K."/>
            <person name="LaButti K."/>
            <person name="Morin E."/>
            <person name="Salamov A."/>
            <person name="Lipzen A."/>
            <person name="Mereny Z."/>
            <person name="Hegedus B."/>
            <person name="Baldrian P."/>
            <person name="Stursova M."/>
            <person name="Weitz H."/>
            <person name="Taylor A."/>
            <person name="Grigoriev I.V."/>
            <person name="Nagy L.G."/>
            <person name="Martin F."/>
            <person name="Kauserud H."/>
        </authorList>
    </citation>
    <scope>NUCLEOTIDE SEQUENCE</scope>
    <source>
        <strain evidence="6">CBHHK188m</strain>
    </source>
</reference>
<dbReference type="PANTHER" id="PTHR45626">
    <property type="entry name" value="TRANSCRIPTION TERMINATION FACTOR 2-RELATED"/>
    <property type="match status" value="1"/>
</dbReference>
<evidence type="ECO:0000256" key="4">
    <source>
        <dbReference type="SAM" id="MobiDB-lite"/>
    </source>
</evidence>
<evidence type="ECO:0000313" key="6">
    <source>
        <dbReference type="EMBL" id="KAJ7772943.1"/>
    </source>
</evidence>
<protein>
    <submittedName>
        <fullName evidence="6">SNF2 family N-terminal domain-containing protein</fullName>
    </submittedName>
</protein>
<dbReference type="SMART" id="SM00487">
    <property type="entry name" value="DEXDc"/>
    <property type="match status" value="1"/>
</dbReference>
<dbReference type="InterPro" id="IPR038718">
    <property type="entry name" value="SNF2-like_sf"/>
</dbReference>
<dbReference type="AlphaFoldDB" id="A0AAD7NSC7"/>
<dbReference type="Gene3D" id="3.40.50.300">
    <property type="entry name" value="P-loop containing nucleotide triphosphate hydrolases"/>
    <property type="match status" value="1"/>
</dbReference>
<evidence type="ECO:0000256" key="1">
    <source>
        <dbReference type="ARBA" id="ARBA00022741"/>
    </source>
</evidence>
<accession>A0AAD7NSC7</accession>
<proteinExistence type="predicted"/>
<dbReference type="GO" id="GO:0006281">
    <property type="term" value="P:DNA repair"/>
    <property type="evidence" value="ECO:0007669"/>
    <property type="project" value="TreeGrafter"/>
</dbReference>
<sequence length="1232" mass="138419">MENSSASPFSLTNFLAYGTISVCLRPDALDQLHHECQADPMVAQDGWNGFSADLLLKSLGNTEDYSLIREMEFLIREKFLYASYWVKNDSLLIRIYLIPYDLPGVQGRLRVRTDNILGPARRYLSSLLPKISRSPDSWQAICLSVPPPAPPGTTLSEIYETLPSPQLQVTPASTPVTERLLDVSDDLSTLGLRSTLRKYQRRSVAAMVQEEMDLHDDPDPLFVPVVGLTYTTMWLQPGTMELLLERPRVAPCRGGILCEELGTGKTVIILALVMSTLRHISEPAPSILDTRPVLTPLAFRHFPSTEFGMARTRNKGKFYPNTSPRVPRLAELLLHRMATKPLTFIPECSAEYHASLQKEVDDLDHYTGPRKDNIPFYIDYQGEPKDNERTDKRPNSRQAKQGPRLLYLTSATIIVVPTNLLMQWETACSVHCDDSLRVCVLREQQAMPPARELASHYDIVLMTYSRFTAAENTKKGDWTWKGCKCPEYPGVRVPRCVCKPPQCSPLLQIRWKRLVIDEGHVSSSTSTELNRFMRILSVERRWIVTGTPTTNLLGLNLGKNMNETFASPSQSSNELPSRAPSEGPESDQFSVVDDLSAPRVWDKDDGEDLTKLGNMITYFLRVPQLLANPKIISTHIKDALLDKRGPRPGAIEVLKQLMSSVMIRHQIADVETEVKLPPVTQELVLLDLDPLMIKSYNALQAIIAVNAVQSERKDKDYMFHASNTEHLRLTVQNISQILFYRISEDYYNIDELLRNSAEATKNKVPASASLQDLQLLNDALHHLELAAADPLWRALQAHEDVAYRLYDLKRSIFEAWSRTAQSVDPNDASLCGYIHPDRLRALRMFVLAKPLTSEEALVELGKYTAEQDAQRRKAYEESLKGRKSRSARNPPESTSQIKANQAAKKAAEPSVVKEMQQELENAVRRSAGLDTPMPHIPLPSYVGRMSPLVSSSPIASTQVGSSASSKLNFIINEVLEYSPKEKFLIFSDSELSLAHISEALDLAGVDFLRFGSQIPARVREQTVLTFETSERYRVFLMELKHGARGLNLISASRVIFCEPVWRADVESQAIKRCHRIGQLRPISVKTLAIRGTAEETMAARRLELKDKTDKLPELIKEKGMRDFIANPKFITHVPTNLPTVKILLVKLAPQVNDLDTTMYDIDDSATSPPHRVRFTDGESPIAGPSLKRKSTPDSPGVGEQPFKRTMRLIVAQSHSPRASAPKPRPKVRFDVP</sequence>
<feature type="region of interest" description="Disordered" evidence="4">
    <location>
        <begin position="869"/>
        <end position="912"/>
    </location>
</feature>
<feature type="domain" description="Helicase C-terminal" evidence="5">
    <location>
        <begin position="970"/>
        <end position="1119"/>
    </location>
</feature>
<dbReference type="InterPro" id="IPR027417">
    <property type="entry name" value="P-loop_NTPase"/>
</dbReference>
<dbReference type="Gene3D" id="3.40.50.10810">
    <property type="entry name" value="Tandem AAA-ATPase domain"/>
    <property type="match status" value="1"/>
</dbReference>
<dbReference type="PROSITE" id="PS51194">
    <property type="entry name" value="HELICASE_CTER"/>
    <property type="match status" value="1"/>
</dbReference>
<dbReference type="InterPro" id="IPR049730">
    <property type="entry name" value="SNF2/RAD54-like_C"/>
</dbReference>
<name>A0AAD7NSC7_9AGAR</name>
<dbReference type="Pfam" id="PF00271">
    <property type="entry name" value="Helicase_C"/>
    <property type="match status" value="1"/>
</dbReference>
<feature type="compositionally biased region" description="Polar residues" evidence="4">
    <location>
        <begin position="563"/>
        <end position="575"/>
    </location>
</feature>
<dbReference type="InterPro" id="IPR050628">
    <property type="entry name" value="SNF2_RAD54_helicase_TF"/>
</dbReference>
<dbReference type="InterPro" id="IPR000330">
    <property type="entry name" value="SNF2_N"/>
</dbReference>
<dbReference type="PANTHER" id="PTHR45626:SF51">
    <property type="entry name" value="SNF2-RELATED DOMAIN-CONTAINING PROTEIN"/>
    <property type="match status" value="1"/>
</dbReference>
<feature type="compositionally biased region" description="Basic and acidic residues" evidence="4">
    <location>
        <begin position="869"/>
        <end position="880"/>
    </location>
</feature>
<comment type="caution">
    <text evidence="6">The sequence shown here is derived from an EMBL/GenBank/DDBJ whole genome shotgun (WGS) entry which is preliminary data.</text>
</comment>
<evidence type="ECO:0000259" key="5">
    <source>
        <dbReference type="PROSITE" id="PS51194"/>
    </source>
</evidence>
<feature type="compositionally biased region" description="Basic and acidic residues" evidence="4">
    <location>
        <begin position="382"/>
        <end position="394"/>
    </location>
</feature>
<dbReference type="InterPro" id="IPR014001">
    <property type="entry name" value="Helicase_ATP-bd"/>
</dbReference>
<dbReference type="SMART" id="SM00490">
    <property type="entry name" value="HELICc"/>
    <property type="match status" value="1"/>
</dbReference>
<feature type="region of interest" description="Disordered" evidence="4">
    <location>
        <begin position="563"/>
        <end position="589"/>
    </location>
</feature>
<dbReference type="GO" id="GO:0005634">
    <property type="term" value="C:nucleus"/>
    <property type="evidence" value="ECO:0007669"/>
    <property type="project" value="TreeGrafter"/>
</dbReference>
<dbReference type="CDD" id="cd18793">
    <property type="entry name" value="SF2_C_SNF"/>
    <property type="match status" value="1"/>
</dbReference>
<evidence type="ECO:0000313" key="7">
    <source>
        <dbReference type="Proteomes" id="UP001215280"/>
    </source>
</evidence>
<feature type="region of interest" description="Disordered" evidence="4">
    <location>
        <begin position="1162"/>
        <end position="1232"/>
    </location>
</feature>
<evidence type="ECO:0000256" key="2">
    <source>
        <dbReference type="ARBA" id="ARBA00022801"/>
    </source>
</evidence>
<dbReference type="EMBL" id="JARJLG010000018">
    <property type="protein sequence ID" value="KAJ7772943.1"/>
    <property type="molecule type" value="Genomic_DNA"/>
</dbReference>
<dbReference type="InterPro" id="IPR001650">
    <property type="entry name" value="Helicase_C-like"/>
</dbReference>